<dbReference type="EMBL" id="JAHHUM010002503">
    <property type="protein sequence ID" value="KAK5603312.1"/>
    <property type="molecule type" value="Genomic_DNA"/>
</dbReference>
<keyword evidence="3" id="KW-1185">Reference proteome</keyword>
<sequence length="97" mass="10353">MVHVVGNLEPPSSLLKVNCSSPAKIIWLQDSYISLKTASTLEINPPQASPQNQAAPSPCLVAHPTSSRAPPNLKNGSLLGECQTTQPPRNLFLLPET</sequence>
<feature type="compositionally biased region" description="Low complexity" evidence="1">
    <location>
        <begin position="44"/>
        <end position="58"/>
    </location>
</feature>
<proteinExistence type="predicted"/>
<name>A0AAV9R2Q6_9TELE</name>
<dbReference type="Proteomes" id="UP001311232">
    <property type="component" value="Unassembled WGS sequence"/>
</dbReference>
<dbReference type="AlphaFoldDB" id="A0AAV9R2Q6"/>
<feature type="region of interest" description="Disordered" evidence="1">
    <location>
        <begin position="43"/>
        <end position="81"/>
    </location>
</feature>
<organism evidence="2 3">
    <name type="scientific">Crenichthys baileyi</name>
    <name type="common">White River springfish</name>
    <dbReference type="NCBI Taxonomy" id="28760"/>
    <lineage>
        <taxon>Eukaryota</taxon>
        <taxon>Metazoa</taxon>
        <taxon>Chordata</taxon>
        <taxon>Craniata</taxon>
        <taxon>Vertebrata</taxon>
        <taxon>Euteleostomi</taxon>
        <taxon>Actinopterygii</taxon>
        <taxon>Neopterygii</taxon>
        <taxon>Teleostei</taxon>
        <taxon>Neoteleostei</taxon>
        <taxon>Acanthomorphata</taxon>
        <taxon>Ovalentaria</taxon>
        <taxon>Atherinomorphae</taxon>
        <taxon>Cyprinodontiformes</taxon>
        <taxon>Goodeidae</taxon>
        <taxon>Crenichthys</taxon>
    </lineage>
</organism>
<comment type="caution">
    <text evidence="2">The sequence shown here is derived from an EMBL/GenBank/DDBJ whole genome shotgun (WGS) entry which is preliminary data.</text>
</comment>
<protein>
    <submittedName>
        <fullName evidence="2">Uncharacterized protein</fullName>
    </submittedName>
</protein>
<accession>A0AAV9R2Q6</accession>
<evidence type="ECO:0000256" key="1">
    <source>
        <dbReference type="SAM" id="MobiDB-lite"/>
    </source>
</evidence>
<reference evidence="2 3" key="1">
    <citation type="submission" date="2021-06" db="EMBL/GenBank/DDBJ databases">
        <authorList>
            <person name="Palmer J.M."/>
        </authorList>
    </citation>
    <scope>NUCLEOTIDE SEQUENCE [LARGE SCALE GENOMIC DNA]</scope>
    <source>
        <strain evidence="2 3">MEX-2019</strain>
        <tissue evidence="2">Muscle</tissue>
    </source>
</reference>
<feature type="non-terminal residue" evidence="2">
    <location>
        <position position="97"/>
    </location>
</feature>
<evidence type="ECO:0000313" key="2">
    <source>
        <dbReference type="EMBL" id="KAK5603312.1"/>
    </source>
</evidence>
<evidence type="ECO:0000313" key="3">
    <source>
        <dbReference type="Proteomes" id="UP001311232"/>
    </source>
</evidence>
<gene>
    <name evidence="2" type="ORF">CRENBAI_010317</name>
</gene>